<evidence type="ECO:0000313" key="3">
    <source>
        <dbReference type="Proteomes" id="UP001149163"/>
    </source>
</evidence>
<gene>
    <name evidence="2" type="ORF">N7482_002533</name>
</gene>
<evidence type="ECO:0000313" key="2">
    <source>
        <dbReference type="EMBL" id="KAJ5176656.1"/>
    </source>
</evidence>
<feature type="compositionally biased region" description="Polar residues" evidence="1">
    <location>
        <begin position="8"/>
        <end position="41"/>
    </location>
</feature>
<keyword evidence="3" id="KW-1185">Reference proteome</keyword>
<reference evidence="2" key="1">
    <citation type="submission" date="2022-11" db="EMBL/GenBank/DDBJ databases">
        <authorList>
            <person name="Petersen C."/>
        </authorList>
    </citation>
    <scope>NUCLEOTIDE SEQUENCE</scope>
    <source>
        <strain evidence="2">IBT 26290</strain>
    </source>
</reference>
<sequence>MGVIVQSRRVSQPQEPGCSQSSNQSAFSGTLQPATSLVSSAEPQRPGMHFELLANSPGGGWSISVTLSLRVWRSNESPPTIARCTRGAYNSWVVPGVCTPAPGNKLEPEARVQRSPMAVEPAAPRKAARPDDRSLALLLRCASPTSLGKEAVRRGESLPH</sequence>
<evidence type="ECO:0000256" key="1">
    <source>
        <dbReference type="SAM" id="MobiDB-lite"/>
    </source>
</evidence>
<feature type="region of interest" description="Disordered" evidence="1">
    <location>
        <begin position="105"/>
        <end position="131"/>
    </location>
</feature>
<reference evidence="2" key="2">
    <citation type="journal article" date="2023" name="IMA Fungus">
        <title>Comparative genomic study of the Penicillium genus elucidates a diverse pangenome and 15 lateral gene transfer events.</title>
        <authorList>
            <person name="Petersen C."/>
            <person name="Sorensen T."/>
            <person name="Nielsen M.R."/>
            <person name="Sondergaard T.E."/>
            <person name="Sorensen J.L."/>
            <person name="Fitzpatrick D.A."/>
            <person name="Frisvad J.C."/>
            <person name="Nielsen K.L."/>
        </authorList>
    </citation>
    <scope>NUCLEOTIDE SEQUENCE</scope>
    <source>
        <strain evidence="2">IBT 26290</strain>
    </source>
</reference>
<organism evidence="2 3">
    <name type="scientific">Penicillium canariense</name>
    <dbReference type="NCBI Taxonomy" id="189055"/>
    <lineage>
        <taxon>Eukaryota</taxon>
        <taxon>Fungi</taxon>
        <taxon>Dikarya</taxon>
        <taxon>Ascomycota</taxon>
        <taxon>Pezizomycotina</taxon>
        <taxon>Eurotiomycetes</taxon>
        <taxon>Eurotiomycetidae</taxon>
        <taxon>Eurotiales</taxon>
        <taxon>Aspergillaceae</taxon>
        <taxon>Penicillium</taxon>
    </lineage>
</organism>
<proteinExistence type="predicted"/>
<comment type="caution">
    <text evidence="2">The sequence shown here is derived from an EMBL/GenBank/DDBJ whole genome shotgun (WGS) entry which is preliminary data.</text>
</comment>
<dbReference type="GeneID" id="81423834"/>
<name>A0A9W9IJ67_9EURO</name>
<accession>A0A9W9IJ67</accession>
<dbReference type="AlphaFoldDB" id="A0A9W9IJ67"/>
<dbReference type="EMBL" id="JAPQKN010000001">
    <property type="protein sequence ID" value="KAJ5176656.1"/>
    <property type="molecule type" value="Genomic_DNA"/>
</dbReference>
<feature type="region of interest" description="Disordered" evidence="1">
    <location>
        <begin position="1"/>
        <end position="41"/>
    </location>
</feature>
<dbReference type="RefSeq" id="XP_056548264.1">
    <property type="nucleotide sequence ID" value="XM_056684658.1"/>
</dbReference>
<protein>
    <submittedName>
        <fullName evidence="2">Uncharacterized protein</fullName>
    </submittedName>
</protein>
<dbReference type="Proteomes" id="UP001149163">
    <property type="component" value="Unassembled WGS sequence"/>
</dbReference>